<keyword evidence="3" id="KW-1185">Reference proteome</keyword>
<dbReference type="InterPro" id="IPR043714">
    <property type="entry name" value="DUF5655"/>
</dbReference>
<feature type="domain" description="DUF5655" evidence="1">
    <location>
        <begin position="81"/>
        <end position="188"/>
    </location>
</feature>
<evidence type="ECO:0000313" key="3">
    <source>
        <dbReference type="Proteomes" id="UP000054408"/>
    </source>
</evidence>
<dbReference type="EMBL" id="GL349466">
    <property type="protein sequence ID" value="KNC51287.1"/>
    <property type="molecule type" value="Genomic_DNA"/>
</dbReference>
<reference evidence="2 3" key="1">
    <citation type="submission" date="2010-05" db="EMBL/GenBank/DDBJ databases">
        <title>The Genome Sequence of Thecamonas trahens ATCC 50062.</title>
        <authorList>
            <consortium name="The Broad Institute Genome Sequencing Platform"/>
            <person name="Russ C."/>
            <person name="Cuomo C."/>
            <person name="Shea T."/>
            <person name="Young S.K."/>
            <person name="Zeng Q."/>
            <person name="Koehrsen M."/>
            <person name="Haas B."/>
            <person name="Borodovsky M."/>
            <person name="Guigo R."/>
            <person name="Alvarado L."/>
            <person name="Berlin A."/>
            <person name="Bochicchio J."/>
            <person name="Borenstein D."/>
            <person name="Chapman S."/>
            <person name="Chen Z."/>
            <person name="Freedman E."/>
            <person name="Gellesch M."/>
            <person name="Goldberg J."/>
            <person name="Griggs A."/>
            <person name="Gujja S."/>
            <person name="Heilman E."/>
            <person name="Heiman D."/>
            <person name="Hepburn T."/>
            <person name="Howarth C."/>
            <person name="Jen D."/>
            <person name="Larson L."/>
            <person name="Mehta T."/>
            <person name="Park D."/>
            <person name="Pearson M."/>
            <person name="Roberts A."/>
            <person name="Saif S."/>
            <person name="Shenoy N."/>
            <person name="Sisk P."/>
            <person name="Stolte C."/>
            <person name="Sykes S."/>
            <person name="Thomson T."/>
            <person name="Walk T."/>
            <person name="White J."/>
            <person name="Yandava C."/>
            <person name="Burger G."/>
            <person name="Gray M.W."/>
            <person name="Holland P.W.H."/>
            <person name="King N."/>
            <person name="Lang F.B.F."/>
            <person name="Roger A.J."/>
            <person name="Ruiz-Trillo I."/>
            <person name="Lander E."/>
            <person name="Nusbaum C."/>
        </authorList>
    </citation>
    <scope>NUCLEOTIDE SEQUENCE [LARGE SCALE GENOMIC DNA]</scope>
    <source>
        <strain evidence="2 3">ATCC 50062</strain>
    </source>
</reference>
<organism evidence="2 3">
    <name type="scientific">Thecamonas trahens ATCC 50062</name>
    <dbReference type="NCBI Taxonomy" id="461836"/>
    <lineage>
        <taxon>Eukaryota</taxon>
        <taxon>Apusozoa</taxon>
        <taxon>Apusomonadida</taxon>
        <taxon>Apusomonadidae</taxon>
        <taxon>Thecamonas</taxon>
    </lineage>
</organism>
<proteinExistence type="predicted"/>
<protein>
    <recommendedName>
        <fullName evidence="1">DUF5655 domain-containing protein</fullName>
    </recommendedName>
</protein>
<dbReference type="RefSeq" id="XP_013756212.1">
    <property type="nucleotide sequence ID" value="XM_013900758.1"/>
</dbReference>
<gene>
    <name evidence="2" type="ORF">AMSG_07294</name>
</gene>
<dbReference type="AlphaFoldDB" id="A0A0L0DG11"/>
<dbReference type="Proteomes" id="UP000054408">
    <property type="component" value="Unassembled WGS sequence"/>
</dbReference>
<evidence type="ECO:0000313" key="2">
    <source>
        <dbReference type="EMBL" id="KNC51287.1"/>
    </source>
</evidence>
<evidence type="ECO:0000259" key="1">
    <source>
        <dbReference type="Pfam" id="PF18899"/>
    </source>
</evidence>
<name>A0A0L0DG11_THETB</name>
<accession>A0A0L0DG11</accession>
<dbReference type="Pfam" id="PF18899">
    <property type="entry name" value="DUF5655"/>
    <property type="match status" value="1"/>
</dbReference>
<dbReference type="GeneID" id="25566240"/>
<sequence>MASPESMGSAMEASMEARTGRTLDEWVATVVGSGVDELDQKAVRKWLREVHDVPLNSQWAIARAAAKQAGWIEPDVEGYAAKQYSGAKSTLRPIYDRVRDVVLSAGKAVTAAGRSTYIPFTHNRQFAAVKAASRSRVDLGLRFTDPPESELLSTATPIGQTTHKIGLKSVDDVTPEVVELVVAAYEQN</sequence>